<proteinExistence type="predicted"/>
<comment type="caution">
    <text evidence="1">The sequence shown here is derived from an EMBL/GenBank/DDBJ whole genome shotgun (WGS) entry which is preliminary data.</text>
</comment>
<evidence type="ECO:0008006" key="2">
    <source>
        <dbReference type="Google" id="ProtNLM"/>
    </source>
</evidence>
<name>A0A0F9QSF2_9ZZZZ</name>
<dbReference type="EMBL" id="LAZR01001395">
    <property type="protein sequence ID" value="KKN45349.1"/>
    <property type="molecule type" value="Genomic_DNA"/>
</dbReference>
<protein>
    <recommendedName>
        <fullName evidence="2">FUZ/MON1/HPS1 first Longin domain-containing protein</fullName>
    </recommendedName>
</protein>
<reference evidence="1" key="1">
    <citation type="journal article" date="2015" name="Nature">
        <title>Complex archaea that bridge the gap between prokaryotes and eukaryotes.</title>
        <authorList>
            <person name="Spang A."/>
            <person name="Saw J.H."/>
            <person name="Jorgensen S.L."/>
            <person name="Zaremba-Niedzwiedzka K."/>
            <person name="Martijn J."/>
            <person name="Lind A.E."/>
            <person name="van Eijk R."/>
            <person name="Schleper C."/>
            <person name="Guy L."/>
            <person name="Ettema T.J."/>
        </authorList>
    </citation>
    <scope>NUCLEOTIDE SEQUENCE</scope>
</reference>
<organism evidence="1">
    <name type="scientific">marine sediment metagenome</name>
    <dbReference type="NCBI Taxonomy" id="412755"/>
    <lineage>
        <taxon>unclassified sequences</taxon>
        <taxon>metagenomes</taxon>
        <taxon>ecological metagenomes</taxon>
    </lineage>
</organism>
<sequence>MSNFNIEKIRAEKVRDFYLIHRDGITLSHRAYIRSKMDESLLSGFLTAIFAISKELSIKEIQVMEMDDIKVIYDSVPPFLLILTVNKDISLEFGKSILSDAMKLFEGIYDGFSEEVKADLNDLIEELKILDFNSQVDKIVNRGLMDEYFRNPLSIVDEMEKYLVSLFGSMGKEIIESSMTKISKFRANFQKENVEQLVSLIEESLSRKINPSQASIITQQLRNTFSQQNNINKS</sequence>
<gene>
    <name evidence="1" type="ORF">LCGC14_0684060</name>
</gene>
<accession>A0A0F9QSF2</accession>
<evidence type="ECO:0000313" key="1">
    <source>
        <dbReference type="EMBL" id="KKN45349.1"/>
    </source>
</evidence>
<dbReference type="AlphaFoldDB" id="A0A0F9QSF2"/>